<dbReference type="Pfam" id="PF14934">
    <property type="entry name" value="TMEM254"/>
    <property type="match status" value="1"/>
</dbReference>
<feature type="transmembrane region" description="Helical" evidence="1">
    <location>
        <begin position="102"/>
        <end position="123"/>
    </location>
</feature>
<dbReference type="Proteomes" id="UP001050691">
    <property type="component" value="Unassembled WGS sequence"/>
</dbReference>
<protein>
    <recommendedName>
        <fullName evidence="2">DUF2470 domain-containing protein</fullName>
    </recommendedName>
</protein>
<evidence type="ECO:0000256" key="1">
    <source>
        <dbReference type="SAM" id="Phobius"/>
    </source>
</evidence>
<gene>
    <name evidence="3" type="ORF">Clacol_004039</name>
</gene>
<evidence type="ECO:0000259" key="2">
    <source>
        <dbReference type="Pfam" id="PF10615"/>
    </source>
</evidence>
<dbReference type="PANTHER" id="PTHR37783:SF1">
    <property type="entry name" value="MEMBRANE PROTEIN, PUTATIVE (AFU_ORTHOLOGUE AFUA_1G04315)-RELATED"/>
    <property type="match status" value="1"/>
</dbReference>
<evidence type="ECO:0000313" key="4">
    <source>
        <dbReference type="Proteomes" id="UP001050691"/>
    </source>
</evidence>
<evidence type="ECO:0000313" key="3">
    <source>
        <dbReference type="EMBL" id="GJJ09815.1"/>
    </source>
</evidence>
<dbReference type="InterPro" id="IPR028110">
    <property type="entry name" value="TMEM254"/>
</dbReference>
<dbReference type="PANTHER" id="PTHR37783">
    <property type="entry name" value="MEMBRANE PROTEIN, PUTATIVE (AFU_ORTHOLOGUE AFUA_1G04315)-RELATED"/>
    <property type="match status" value="1"/>
</dbReference>
<accession>A0AAV5AA75</accession>
<keyword evidence="1" id="KW-0472">Membrane</keyword>
<name>A0AAV5AA75_9AGAM</name>
<organism evidence="3 4">
    <name type="scientific">Clathrus columnatus</name>
    <dbReference type="NCBI Taxonomy" id="1419009"/>
    <lineage>
        <taxon>Eukaryota</taxon>
        <taxon>Fungi</taxon>
        <taxon>Dikarya</taxon>
        <taxon>Basidiomycota</taxon>
        <taxon>Agaricomycotina</taxon>
        <taxon>Agaricomycetes</taxon>
        <taxon>Phallomycetidae</taxon>
        <taxon>Phallales</taxon>
        <taxon>Clathraceae</taxon>
        <taxon>Clathrus</taxon>
    </lineage>
</organism>
<keyword evidence="1" id="KW-0812">Transmembrane</keyword>
<sequence>MSLSYVVKGSKEKKAVIVPFEPPLSNYEEVRPRLLAMKLDAEEALGMVKRPKITTFEMSVDTFAMLPLIVLLIFVAYAEPKPYSTIYNIGPWLRNAVGGITVIRWICILASSIHALEAAYVFVLCRRHSTGLVVGAKWVAITFSMGYPGWARLRRLIQKARIESITKIH</sequence>
<keyword evidence="1" id="KW-1133">Transmembrane helix</keyword>
<dbReference type="EMBL" id="BPWL01000004">
    <property type="protein sequence ID" value="GJJ09815.1"/>
    <property type="molecule type" value="Genomic_DNA"/>
</dbReference>
<reference evidence="3" key="1">
    <citation type="submission" date="2021-10" db="EMBL/GenBank/DDBJ databases">
        <title>De novo Genome Assembly of Clathrus columnatus (Basidiomycota, Fungi) Using Illumina and Nanopore Sequence Data.</title>
        <authorList>
            <person name="Ogiso-Tanaka E."/>
            <person name="Itagaki H."/>
            <person name="Hosoya T."/>
            <person name="Hosaka K."/>
        </authorList>
    </citation>
    <scope>NUCLEOTIDE SEQUENCE</scope>
    <source>
        <strain evidence="3">MO-923</strain>
    </source>
</reference>
<dbReference type="Pfam" id="PF10615">
    <property type="entry name" value="DUF2470"/>
    <property type="match status" value="1"/>
</dbReference>
<feature type="transmembrane region" description="Helical" evidence="1">
    <location>
        <begin position="58"/>
        <end position="78"/>
    </location>
</feature>
<proteinExistence type="predicted"/>
<keyword evidence="4" id="KW-1185">Reference proteome</keyword>
<feature type="domain" description="DUF2470" evidence="2">
    <location>
        <begin position="2"/>
        <end position="37"/>
    </location>
</feature>
<comment type="caution">
    <text evidence="3">The sequence shown here is derived from an EMBL/GenBank/DDBJ whole genome shotgun (WGS) entry which is preliminary data.</text>
</comment>
<dbReference type="InterPro" id="IPR019595">
    <property type="entry name" value="DUF2470"/>
</dbReference>
<dbReference type="AlphaFoldDB" id="A0AAV5AA75"/>